<organism evidence="1 2">
    <name type="scientific">Pseudoalteromonas rubra</name>
    <dbReference type="NCBI Taxonomy" id="43658"/>
    <lineage>
        <taxon>Bacteria</taxon>
        <taxon>Pseudomonadati</taxon>
        <taxon>Pseudomonadota</taxon>
        <taxon>Gammaproteobacteria</taxon>
        <taxon>Alteromonadales</taxon>
        <taxon>Pseudoalteromonadaceae</taxon>
        <taxon>Pseudoalteromonas</taxon>
    </lineage>
</organism>
<dbReference type="GO" id="GO:0033014">
    <property type="term" value="P:tetrapyrrole biosynthetic process"/>
    <property type="evidence" value="ECO:0007669"/>
    <property type="project" value="InterPro"/>
</dbReference>
<evidence type="ECO:0000313" key="2">
    <source>
        <dbReference type="Proteomes" id="UP000036850"/>
    </source>
</evidence>
<evidence type="ECO:0000313" key="1">
    <source>
        <dbReference type="EMBL" id="KNC68561.1"/>
    </source>
</evidence>
<dbReference type="Gene3D" id="3.40.50.10090">
    <property type="match status" value="2"/>
</dbReference>
<dbReference type="InterPro" id="IPR036108">
    <property type="entry name" value="4pyrrol_syn_uPrphyn_synt_sf"/>
</dbReference>
<reference evidence="2" key="1">
    <citation type="submission" date="2015-07" db="EMBL/GenBank/DDBJ databases">
        <title>Draft genome sequence of a Pseudoalteromonas rubra strain, OCN096, isolated from Kaneohe Bay, Oahu, Hawaii.</title>
        <authorList>
            <person name="Beurmann S."/>
            <person name="Ushijima B."/>
            <person name="Belcaid M."/>
            <person name="Callahan S.M."/>
            <person name="Aeby G.S."/>
        </authorList>
    </citation>
    <scope>NUCLEOTIDE SEQUENCE [LARGE SCALE GENOMIC DNA]</scope>
    <source>
        <strain evidence="2">OCN096</strain>
    </source>
</reference>
<protein>
    <recommendedName>
        <fullName evidence="3">Uroporphyrinogen-III synthase</fullName>
    </recommendedName>
</protein>
<dbReference type="SUPFAM" id="SSF69618">
    <property type="entry name" value="HemD-like"/>
    <property type="match status" value="1"/>
</dbReference>
<evidence type="ECO:0008006" key="3">
    <source>
        <dbReference type="Google" id="ProtNLM"/>
    </source>
</evidence>
<accession>A0A0L0EVV7</accession>
<comment type="caution">
    <text evidence="1">The sequence shown here is derived from an EMBL/GenBank/DDBJ whole genome shotgun (WGS) entry which is preliminary data.</text>
</comment>
<sequence>MKLAITRPAGKGTLLGEQLEAQGISCDCTPVLELVKLPVSEAELAPIMEAEQLIFISQDAVYYLAQHQPTFSPTVSFLL</sequence>
<name>A0A0L0EVV7_9GAMM</name>
<dbReference type="EMBL" id="LFZX01000018">
    <property type="protein sequence ID" value="KNC68561.1"/>
    <property type="molecule type" value="Genomic_DNA"/>
</dbReference>
<dbReference type="AlphaFoldDB" id="A0A0L0EVV7"/>
<gene>
    <name evidence="1" type="ORF">AC626_04010</name>
</gene>
<proteinExistence type="predicted"/>
<dbReference type="GO" id="GO:0004852">
    <property type="term" value="F:uroporphyrinogen-III synthase activity"/>
    <property type="evidence" value="ECO:0007669"/>
    <property type="project" value="InterPro"/>
</dbReference>
<dbReference type="PATRIC" id="fig|43658.6.peg.4754"/>
<dbReference type="Proteomes" id="UP000036850">
    <property type="component" value="Unassembled WGS sequence"/>
</dbReference>